<dbReference type="EMBL" id="CAXAQS010000630">
    <property type="protein sequence ID" value="CAK9252448.1"/>
    <property type="molecule type" value="Genomic_DNA"/>
</dbReference>
<evidence type="ECO:0000256" key="5">
    <source>
        <dbReference type="ARBA" id="ARBA00023128"/>
    </source>
</evidence>
<dbReference type="Pfam" id="PF00444">
    <property type="entry name" value="Ribosomal_L36"/>
    <property type="match status" value="1"/>
</dbReference>
<gene>
    <name evidence="8" type="ORF">CSSPJE1EN1_LOCUS27826</name>
</gene>
<dbReference type="InterPro" id="IPR052143">
    <property type="entry name" value="Mitoribosomal_bL36m"/>
</dbReference>
<dbReference type="InterPro" id="IPR000473">
    <property type="entry name" value="Ribosomal_bL36"/>
</dbReference>
<evidence type="ECO:0000313" key="9">
    <source>
        <dbReference type="Proteomes" id="UP001497444"/>
    </source>
</evidence>
<organism evidence="8 9">
    <name type="scientific">Sphagnum jensenii</name>
    <dbReference type="NCBI Taxonomy" id="128206"/>
    <lineage>
        <taxon>Eukaryota</taxon>
        <taxon>Viridiplantae</taxon>
        <taxon>Streptophyta</taxon>
        <taxon>Embryophyta</taxon>
        <taxon>Bryophyta</taxon>
        <taxon>Sphagnophytina</taxon>
        <taxon>Sphagnopsida</taxon>
        <taxon>Sphagnales</taxon>
        <taxon>Sphagnaceae</taxon>
        <taxon>Sphagnum</taxon>
    </lineage>
</organism>
<evidence type="ECO:0000256" key="1">
    <source>
        <dbReference type="ARBA" id="ARBA00004173"/>
    </source>
</evidence>
<keyword evidence="5" id="KW-0496">Mitochondrion</keyword>
<evidence type="ECO:0000256" key="3">
    <source>
        <dbReference type="ARBA" id="ARBA00022946"/>
    </source>
</evidence>
<dbReference type="PANTHER" id="PTHR46909">
    <property type="entry name" value="39S RIBOSOMAL PROTEIN L36, MITOCHONDRIAL"/>
    <property type="match status" value="1"/>
</dbReference>
<evidence type="ECO:0000256" key="6">
    <source>
        <dbReference type="ARBA" id="ARBA00023274"/>
    </source>
</evidence>
<name>A0ABP0VF02_9BRYO</name>
<keyword evidence="9" id="KW-1185">Reference proteome</keyword>
<dbReference type="InterPro" id="IPR035977">
    <property type="entry name" value="Ribosomal_bL36_sp"/>
</dbReference>
<evidence type="ECO:0000256" key="7">
    <source>
        <dbReference type="ARBA" id="ARBA00035239"/>
    </source>
</evidence>
<comment type="caution">
    <text evidence="8">The sequence shown here is derived from an EMBL/GenBank/DDBJ whole genome shotgun (WGS) entry which is preliminary data.</text>
</comment>
<dbReference type="PANTHER" id="PTHR46909:SF1">
    <property type="entry name" value="LARGE RIBOSOMAL SUBUNIT PROTEIN BL36M"/>
    <property type="match status" value="1"/>
</dbReference>
<keyword evidence="6" id="KW-0687">Ribonucleoprotein</keyword>
<accession>A0ABP0VF02</accession>
<dbReference type="SUPFAM" id="SSF57840">
    <property type="entry name" value="Ribosomal protein L36"/>
    <property type="match status" value="1"/>
</dbReference>
<keyword evidence="3" id="KW-0809">Transit peptide</keyword>
<evidence type="ECO:0000256" key="4">
    <source>
        <dbReference type="ARBA" id="ARBA00022980"/>
    </source>
</evidence>
<dbReference type="Proteomes" id="UP001497444">
    <property type="component" value="Unassembled WGS sequence"/>
</dbReference>
<proteinExistence type="inferred from homology"/>
<comment type="subcellular location">
    <subcellularLocation>
        <location evidence="1">Mitochondrion</location>
    </subcellularLocation>
</comment>
<sequence>MSYLRQLFNFAVQSAKLSHTSIGPQRLMPAFHVPVRTFKDKDVLRLRCKDCYYKRIDERWFVFCETHPRHKQRELIKDERTKWIVTHVTRNGRPFQKKPETYILNLCPPGPFDYRPSIWNKRGDILPHKKRIVK</sequence>
<keyword evidence="4" id="KW-0689">Ribosomal protein</keyword>
<evidence type="ECO:0000256" key="2">
    <source>
        <dbReference type="ARBA" id="ARBA00007645"/>
    </source>
</evidence>
<evidence type="ECO:0000313" key="8">
    <source>
        <dbReference type="EMBL" id="CAK9252448.1"/>
    </source>
</evidence>
<reference evidence="8" key="1">
    <citation type="submission" date="2024-02" db="EMBL/GenBank/DDBJ databases">
        <authorList>
            <consortium name="ELIXIR-Norway"/>
            <consortium name="Elixir Norway"/>
        </authorList>
    </citation>
    <scope>NUCLEOTIDE SEQUENCE</scope>
</reference>
<protein>
    <recommendedName>
        <fullName evidence="7">Large ribosomal subunit protein bL36m</fullName>
    </recommendedName>
</protein>
<comment type="similarity">
    <text evidence="2">Belongs to the bacterial ribosomal protein bL36 family.</text>
</comment>